<evidence type="ECO:0000256" key="4">
    <source>
        <dbReference type="ARBA" id="ARBA00022898"/>
    </source>
</evidence>
<dbReference type="AlphaFoldDB" id="A0A838CZ42"/>
<comment type="caution">
    <text evidence="8">The sequence shown here is derived from an EMBL/GenBank/DDBJ whole genome shotgun (WGS) entry which is preliminary data.</text>
</comment>
<dbReference type="GO" id="GO:0016831">
    <property type="term" value="F:carboxy-lyase activity"/>
    <property type="evidence" value="ECO:0007669"/>
    <property type="project" value="UniProtKB-KW"/>
</dbReference>
<dbReference type="InterPro" id="IPR052357">
    <property type="entry name" value="Orn_Lys_Arg_decarboxylase-I"/>
</dbReference>
<feature type="domain" description="Orn/Lys/Arg decarboxylases family 1 pyridoxal-P attachment site" evidence="6">
    <location>
        <begin position="8"/>
        <end position="304"/>
    </location>
</feature>
<dbReference type="SUPFAM" id="SSF53383">
    <property type="entry name" value="PLP-dependent transferases"/>
    <property type="match status" value="1"/>
</dbReference>
<dbReference type="Gene3D" id="3.40.640.10">
    <property type="entry name" value="Type I PLP-dependent aspartate aminotransferase-like (Major domain)"/>
    <property type="match status" value="1"/>
</dbReference>
<dbReference type="InterPro" id="IPR000310">
    <property type="entry name" value="Orn/Lys/Arg_deCO2ase_major_dom"/>
</dbReference>
<organism evidence="8 9">
    <name type="scientific">Halobacillus locisalis</name>
    <dbReference type="NCBI Taxonomy" id="220753"/>
    <lineage>
        <taxon>Bacteria</taxon>
        <taxon>Bacillati</taxon>
        <taxon>Bacillota</taxon>
        <taxon>Bacilli</taxon>
        <taxon>Bacillales</taxon>
        <taxon>Bacillaceae</taxon>
        <taxon>Halobacillus</taxon>
    </lineage>
</organism>
<comment type="similarity">
    <text evidence="2">Belongs to the Orn/Lys/Arg decarboxylase class-I family.</text>
</comment>
<dbReference type="GO" id="GO:0008483">
    <property type="term" value="F:transaminase activity"/>
    <property type="evidence" value="ECO:0007669"/>
    <property type="project" value="UniProtKB-KW"/>
</dbReference>
<keyword evidence="5" id="KW-0456">Lyase</keyword>
<name>A0A838CZ42_9BACI</name>
<dbReference type="SUPFAM" id="SSF55904">
    <property type="entry name" value="Ornithine decarboxylase C-terminal domain"/>
    <property type="match status" value="1"/>
</dbReference>
<dbReference type="InterPro" id="IPR036633">
    <property type="entry name" value="Prn/Lys/Arg_de-COase_C_sf"/>
</dbReference>
<gene>
    <name evidence="8" type="ORF">H0266_18995</name>
</gene>
<keyword evidence="8" id="KW-0032">Aminotransferase</keyword>
<dbReference type="Proteomes" id="UP000571017">
    <property type="component" value="Unassembled WGS sequence"/>
</dbReference>
<comment type="cofactor">
    <cofactor evidence="1">
        <name>pyridoxal 5'-phosphate</name>
        <dbReference type="ChEBI" id="CHEBI:597326"/>
    </cofactor>
</comment>
<accession>A0A838CZ42</accession>
<dbReference type="PANTHER" id="PTHR43277:SF3">
    <property type="entry name" value="DECARBOXYLASE, PUTATIVE-RELATED"/>
    <property type="match status" value="1"/>
</dbReference>
<evidence type="ECO:0000259" key="6">
    <source>
        <dbReference type="Pfam" id="PF01276"/>
    </source>
</evidence>
<dbReference type="Pfam" id="PF01276">
    <property type="entry name" value="OKR_DC_1"/>
    <property type="match status" value="1"/>
</dbReference>
<evidence type="ECO:0000313" key="9">
    <source>
        <dbReference type="Proteomes" id="UP000571017"/>
    </source>
</evidence>
<feature type="domain" description="Orn/Lys/Arg decarboxylase C-terminal" evidence="7">
    <location>
        <begin position="394"/>
        <end position="461"/>
    </location>
</feature>
<keyword evidence="4" id="KW-0663">Pyridoxal phosphate</keyword>
<protein>
    <submittedName>
        <fullName evidence="8">Aminotransferase class I/II-fold pyridoxal phosphate-dependent enzyme</fullName>
    </submittedName>
</protein>
<sequence>MIMKQNETPLYDALMVNKEKKPISFHVPGHKYGRIFSNKAKSTFEKVLNLDATEITGLDDLHAPEGIIADAQQLVSHYFQSDRSYFLVNGSTIGNLAMVMAVCRPGDQLVVQRNCHKSVLNGLELAGAEPIFVAPEWEEETNRYSLVTKASIENALKQYPEAKGVLLTYPDYFGRAYPLKEIAQLVHEHELPLLIDEAHGVHFKVSPSFPTTAIDAGADVVVQSAHKMAPAMTMASFLHMKTRYVDDRRLRHYLQMLQSSSPSYTLMASLDLARHFLANLNEEEVEAVFSFVEQTRELFATYDHWRVLPVSIWDDPLKLILEVKRSTGFAVAKVLEECRIDPELATTDQVLLTFGLGESFSIQELNERLTEVDCRLKKQPKHATIKVDQPTIPSVQSLEMSYSDMDDVPTEECSWGKAANSIAAEAVIPYPPGIPVIMKGERISNEHIDYIEALIKQGARFQNDEIEHGIQVFKGESM</sequence>
<evidence type="ECO:0000256" key="3">
    <source>
        <dbReference type="ARBA" id="ARBA00022793"/>
    </source>
</evidence>
<keyword evidence="8" id="KW-0808">Transferase</keyword>
<dbReference type="InterPro" id="IPR008286">
    <property type="entry name" value="Prn/Lys/Arg_de-COase_C"/>
</dbReference>
<dbReference type="EMBL" id="JACEFG010000007">
    <property type="protein sequence ID" value="MBA2176969.1"/>
    <property type="molecule type" value="Genomic_DNA"/>
</dbReference>
<evidence type="ECO:0000256" key="5">
    <source>
        <dbReference type="ARBA" id="ARBA00023239"/>
    </source>
</evidence>
<dbReference type="PANTHER" id="PTHR43277">
    <property type="entry name" value="ARGININE DECARBOXYLASE"/>
    <property type="match status" value="1"/>
</dbReference>
<keyword evidence="3" id="KW-0210">Decarboxylase</keyword>
<evidence type="ECO:0000259" key="7">
    <source>
        <dbReference type="Pfam" id="PF03711"/>
    </source>
</evidence>
<dbReference type="InterPro" id="IPR015424">
    <property type="entry name" value="PyrdxlP-dep_Trfase"/>
</dbReference>
<reference evidence="8 9" key="1">
    <citation type="journal article" date="2004" name="Extremophiles">
        <title>Halobacillus locisalis sp. nov., a halophilic bacterium isolated from a marine solar saltern of the Yellow Sea in Korea.</title>
        <authorList>
            <person name="Yoon J.H."/>
            <person name="Kang K.H."/>
            <person name="Oh T.K."/>
            <person name="Park Y.H."/>
        </authorList>
    </citation>
    <scope>NUCLEOTIDE SEQUENCE [LARGE SCALE GENOMIC DNA]</scope>
    <source>
        <strain evidence="8 9">KCTC 3788</strain>
    </source>
</reference>
<dbReference type="InterPro" id="IPR015421">
    <property type="entry name" value="PyrdxlP-dep_Trfase_major"/>
</dbReference>
<dbReference type="Pfam" id="PF03711">
    <property type="entry name" value="OKR_DC_1_C"/>
    <property type="match status" value="1"/>
</dbReference>
<evidence type="ECO:0000256" key="2">
    <source>
        <dbReference type="ARBA" id="ARBA00010671"/>
    </source>
</evidence>
<evidence type="ECO:0000256" key="1">
    <source>
        <dbReference type="ARBA" id="ARBA00001933"/>
    </source>
</evidence>
<keyword evidence="9" id="KW-1185">Reference proteome</keyword>
<evidence type="ECO:0000313" key="8">
    <source>
        <dbReference type="EMBL" id="MBA2176969.1"/>
    </source>
</evidence>
<dbReference type="Gene3D" id="3.90.105.10">
    <property type="entry name" value="Molybdopterin biosynthesis moea protein, domain 2"/>
    <property type="match status" value="1"/>
</dbReference>
<proteinExistence type="inferred from homology"/>